<proteinExistence type="predicted"/>
<gene>
    <name evidence="1" type="ORF">SAMN06265219_11222</name>
</gene>
<organism evidence="1 2">
    <name type="scientific">Gracilimonas mengyeensis</name>
    <dbReference type="NCBI Taxonomy" id="1302730"/>
    <lineage>
        <taxon>Bacteria</taxon>
        <taxon>Pseudomonadati</taxon>
        <taxon>Balneolota</taxon>
        <taxon>Balneolia</taxon>
        <taxon>Balneolales</taxon>
        <taxon>Balneolaceae</taxon>
        <taxon>Gracilimonas</taxon>
    </lineage>
</organism>
<name>A0A521EGI1_9BACT</name>
<reference evidence="1 2" key="1">
    <citation type="submission" date="2017-05" db="EMBL/GenBank/DDBJ databases">
        <authorList>
            <person name="Varghese N."/>
            <person name="Submissions S."/>
        </authorList>
    </citation>
    <scope>NUCLEOTIDE SEQUENCE [LARGE SCALE GENOMIC DNA]</scope>
    <source>
        <strain evidence="1 2">DSM 21985</strain>
    </source>
</reference>
<sequence>MPFGLLLYMQRESKEKFYSMKLAIHQEILKYPFLFLYYR</sequence>
<accession>A0A521EGI1</accession>
<dbReference type="Proteomes" id="UP000317557">
    <property type="component" value="Unassembled WGS sequence"/>
</dbReference>
<evidence type="ECO:0000313" key="1">
    <source>
        <dbReference type="EMBL" id="SMO83019.1"/>
    </source>
</evidence>
<keyword evidence="2" id="KW-1185">Reference proteome</keyword>
<evidence type="ECO:0000313" key="2">
    <source>
        <dbReference type="Proteomes" id="UP000317557"/>
    </source>
</evidence>
<protein>
    <submittedName>
        <fullName evidence="1">Uncharacterized protein</fullName>
    </submittedName>
</protein>
<dbReference type="EMBL" id="FXTP01000012">
    <property type="protein sequence ID" value="SMO83019.1"/>
    <property type="molecule type" value="Genomic_DNA"/>
</dbReference>
<dbReference type="AlphaFoldDB" id="A0A521EGI1"/>